<protein>
    <submittedName>
        <fullName evidence="1">Uncharacterized protein</fullName>
    </submittedName>
</protein>
<evidence type="ECO:0000313" key="1">
    <source>
        <dbReference type="EMBL" id="QDU06819.1"/>
    </source>
</evidence>
<gene>
    <name evidence="1" type="ORF">V202x_01620</name>
</gene>
<dbReference type="AlphaFoldDB" id="A0A517WNH6"/>
<proteinExistence type="predicted"/>
<reference evidence="1 2" key="1">
    <citation type="submission" date="2019-03" db="EMBL/GenBank/DDBJ databases">
        <title>Deep-cultivation of Planctomycetes and their phenomic and genomic characterization uncovers novel biology.</title>
        <authorList>
            <person name="Wiegand S."/>
            <person name="Jogler M."/>
            <person name="Boedeker C."/>
            <person name="Pinto D."/>
            <person name="Vollmers J."/>
            <person name="Rivas-Marin E."/>
            <person name="Kohn T."/>
            <person name="Peeters S.H."/>
            <person name="Heuer A."/>
            <person name="Rast P."/>
            <person name="Oberbeckmann S."/>
            <person name="Bunk B."/>
            <person name="Jeske O."/>
            <person name="Meyerdierks A."/>
            <person name="Storesund J.E."/>
            <person name="Kallscheuer N."/>
            <person name="Luecker S."/>
            <person name="Lage O.M."/>
            <person name="Pohl T."/>
            <person name="Merkel B.J."/>
            <person name="Hornburger P."/>
            <person name="Mueller R.-W."/>
            <person name="Bruemmer F."/>
            <person name="Labrenz M."/>
            <person name="Spormann A.M."/>
            <person name="Op den Camp H."/>
            <person name="Overmann J."/>
            <person name="Amann R."/>
            <person name="Jetten M.S.M."/>
            <person name="Mascher T."/>
            <person name="Medema M.H."/>
            <person name="Devos D.P."/>
            <person name="Kaster A.-K."/>
            <person name="Ovreas L."/>
            <person name="Rohde M."/>
            <person name="Galperin M.Y."/>
            <person name="Jogler C."/>
        </authorList>
    </citation>
    <scope>NUCLEOTIDE SEQUENCE [LARGE SCALE GENOMIC DNA]</scope>
    <source>
        <strain evidence="1 2">V202</strain>
    </source>
</reference>
<name>A0A517WNH6_9PLAN</name>
<dbReference type="Proteomes" id="UP000318384">
    <property type="component" value="Chromosome"/>
</dbReference>
<accession>A0A517WNH6</accession>
<keyword evidence="2" id="KW-1185">Reference proteome</keyword>
<evidence type="ECO:0000313" key="2">
    <source>
        <dbReference type="Proteomes" id="UP000318384"/>
    </source>
</evidence>
<dbReference type="EMBL" id="CP037422">
    <property type="protein sequence ID" value="QDU06819.1"/>
    <property type="molecule type" value="Genomic_DNA"/>
</dbReference>
<sequence length="36" mass="3992">MCQTQHIECFVFEESIKESLAIVTIGQVGFGGTIFQ</sequence>
<organism evidence="1 2">
    <name type="scientific">Gimesia aquarii</name>
    <dbReference type="NCBI Taxonomy" id="2527964"/>
    <lineage>
        <taxon>Bacteria</taxon>
        <taxon>Pseudomonadati</taxon>
        <taxon>Planctomycetota</taxon>
        <taxon>Planctomycetia</taxon>
        <taxon>Planctomycetales</taxon>
        <taxon>Planctomycetaceae</taxon>
        <taxon>Gimesia</taxon>
    </lineage>
</organism>